<evidence type="ECO:0000259" key="1">
    <source>
        <dbReference type="PROSITE" id="PS50943"/>
    </source>
</evidence>
<dbReference type="AlphaFoldDB" id="Q0AT85"/>
<proteinExistence type="predicted"/>
<dbReference type="Pfam" id="PF01381">
    <property type="entry name" value="HTH_3"/>
    <property type="match status" value="1"/>
</dbReference>
<feature type="domain" description="HTH cro/C1-type" evidence="1">
    <location>
        <begin position="18"/>
        <end position="71"/>
    </location>
</feature>
<dbReference type="HOGENOM" id="CLU_1281951_0_0_5"/>
<dbReference type="KEGG" id="mmr:Mmar10_0206"/>
<keyword evidence="3" id="KW-1185">Reference proteome</keyword>
<dbReference type="InterPro" id="IPR001387">
    <property type="entry name" value="Cro/C1-type_HTH"/>
</dbReference>
<reference evidence="2 3" key="1">
    <citation type="submission" date="2006-08" db="EMBL/GenBank/DDBJ databases">
        <title>Complete sequence of Maricaulis maris MCS10.</title>
        <authorList>
            <consortium name="US DOE Joint Genome Institute"/>
            <person name="Copeland A."/>
            <person name="Lucas S."/>
            <person name="Lapidus A."/>
            <person name="Barry K."/>
            <person name="Detter J.C."/>
            <person name="Glavina del Rio T."/>
            <person name="Hammon N."/>
            <person name="Israni S."/>
            <person name="Dalin E."/>
            <person name="Tice H."/>
            <person name="Pitluck S."/>
            <person name="Saunders E."/>
            <person name="Brettin T."/>
            <person name="Bruce D."/>
            <person name="Han C."/>
            <person name="Tapia R."/>
            <person name="Gilna P."/>
            <person name="Schmutz J."/>
            <person name="Larimer F."/>
            <person name="Land M."/>
            <person name="Hauser L."/>
            <person name="Kyrpides N."/>
            <person name="Mikhailova N."/>
            <person name="Viollier P."/>
            <person name="Stephens C."/>
            <person name="Richardson P."/>
        </authorList>
    </citation>
    <scope>NUCLEOTIDE SEQUENCE [LARGE SCALE GENOMIC DNA]</scope>
    <source>
        <strain evidence="2 3">MCS10</strain>
    </source>
</reference>
<dbReference type="RefSeq" id="WP_011642149.1">
    <property type="nucleotide sequence ID" value="NC_008347.1"/>
</dbReference>
<dbReference type="Proteomes" id="UP000001964">
    <property type="component" value="Chromosome"/>
</dbReference>
<evidence type="ECO:0000313" key="2">
    <source>
        <dbReference type="EMBL" id="ABI64502.1"/>
    </source>
</evidence>
<dbReference type="OrthoDB" id="123556at2"/>
<dbReference type="EMBL" id="CP000449">
    <property type="protein sequence ID" value="ABI64502.1"/>
    <property type="molecule type" value="Genomic_DNA"/>
</dbReference>
<accession>Q0AT85</accession>
<protein>
    <submittedName>
        <fullName evidence="2">Transcriptional regulator, XRE family</fullName>
    </submittedName>
</protein>
<dbReference type="SMART" id="SM00530">
    <property type="entry name" value="HTH_XRE"/>
    <property type="match status" value="1"/>
</dbReference>
<name>Q0AT85_MARMM</name>
<organism evidence="2 3">
    <name type="scientific">Maricaulis maris (strain MCS10)</name>
    <name type="common">Caulobacter maris</name>
    <dbReference type="NCBI Taxonomy" id="394221"/>
    <lineage>
        <taxon>Bacteria</taxon>
        <taxon>Pseudomonadati</taxon>
        <taxon>Pseudomonadota</taxon>
        <taxon>Alphaproteobacteria</taxon>
        <taxon>Maricaulales</taxon>
        <taxon>Maricaulaceae</taxon>
        <taxon>Maricaulis</taxon>
    </lineage>
</organism>
<dbReference type="SUPFAM" id="SSF47413">
    <property type="entry name" value="lambda repressor-like DNA-binding domains"/>
    <property type="match status" value="1"/>
</dbReference>
<gene>
    <name evidence="2" type="ordered locus">Mmar10_0206</name>
</gene>
<dbReference type="PROSITE" id="PS50943">
    <property type="entry name" value="HTH_CROC1"/>
    <property type="match status" value="1"/>
</dbReference>
<dbReference type="GO" id="GO:0003677">
    <property type="term" value="F:DNA binding"/>
    <property type="evidence" value="ECO:0007669"/>
    <property type="project" value="InterPro"/>
</dbReference>
<dbReference type="eggNOG" id="COG1396">
    <property type="taxonomic scope" value="Bacteria"/>
</dbReference>
<dbReference type="CDD" id="cd00093">
    <property type="entry name" value="HTH_XRE"/>
    <property type="match status" value="1"/>
</dbReference>
<dbReference type="Gene3D" id="1.10.260.40">
    <property type="entry name" value="lambda repressor-like DNA-binding domains"/>
    <property type="match status" value="1"/>
</dbReference>
<sequence length="191" mass="21369">MLTPNSNGERQTLWADRLRNYRIRKNCTQSTLAASLGVTQPQVSRWESAGSFPSSSMQAKIIRTLELIDELEPWHDVVSFLARTAAIGLGVTNDGCIRCVSLGFQEASGIRAHALLDRSVLDVFDGDLVDDYRNLDASGAFKYGFLATHRESVVVIRPQEASRRFQIRADHWSTHDRDGKVMWACLGALKF</sequence>
<evidence type="ECO:0000313" key="3">
    <source>
        <dbReference type="Proteomes" id="UP000001964"/>
    </source>
</evidence>
<dbReference type="InterPro" id="IPR010982">
    <property type="entry name" value="Lambda_DNA-bd_dom_sf"/>
</dbReference>